<organism evidence="1 2">
    <name type="scientific">Moraxella cuniculi</name>
    <dbReference type="NCBI Taxonomy" id="34061"/>
    <lineage>
        <taxon>Bacteria</taxon>
        <taxon>Pseudomonadati</taxon>
        <taxon>Pseudomonadota</taxon>
        <taxon>Gammaproteobacteria</taxon>
        <taxon>Moraxellales</taxon>
        <taxon>Moraxellaceae</taxon>
        <taxon>Moraxella</taxon>
    </lineage>
</organism>
<reference evidence="1 2" key="1">
    <citation type="submission" date="2018-12" db="EMBL/GenBank/DDBJ databases">
        <authorList>
            <consortium name="Pathogen Informatics"/>
        </authorList>
    </citation>
    <scope>NUCLEOTIDE SEQUENCE [LARGE SCALE GENOMIC DNA]</scope>
    <source>
        <strain evidence="1 2">NCTC10297</strain>
    </source>
</reference>
<gene>
    <name evidence="1" type="ORF">NCTC10297_01938</name>
</gene>
<dbReference type="KEGG" id="mcun:NCTC10297_01938"/>
<dbReference type="AlphaFoldDB" id="A0A3S4UM49"/>
<name>A0A3S4UM49_9GAMM</name>
<protein>
    <submittedName>
        <fullName evidence="1">Uncharacterized protein</fullName>
    </submittedName>
</protein>
<proteinExistence type="predicted"/>
<dbReference type="Proteomes" id="UP000274100">
    <property type="component" value="Chromosome"/>
</dbReference>
<dbReference type="RefSeq" id="WP_170161452.1">
    <property type="nucleotide sequence ID" value="NZ_LR134343.1"/>
</dbReference>
<dbReference type="EMBL" id="LR134343">
    <property type="protein sequence ID" value="VEG13955.1"/>
    <property type="molecule type" value="Genomic_DNA"/>
</dbReference>
<evidence type="ECO:0000313" key="1">
    <source>
        <dbReference type="EMBL" id="VEG13955.1"/>
    </source>
</evidence>
<accession>A0A3S4UM49</accession>
<evidence type="ECO:0000313" key="2">
    <source>
        <dbReference type="Proteomes" id="UP000274100"/>
    </source>
</evidence>
<sequence>MYAPNSNGIISDTLRAVSPELAYRIGQYFKENKLKNEIDGGNRPEEQSPQHLLAHTILGAAVSYATGNNPTIGALSAVGSEAVAPVLSNYLYGKKPNELSQDEKDTITSILSLTTVATAYTVTDGNVAGSVSAGEIGRVGVEWNKNRNSLHASIAINNEKCRNGDVKACEIRTLGDILGGYVDKYHDLTIYSVSGGVFSYTIIVNNKNDTVWVGGLPESDDVNNYRSGVGLSLNPKDVFNKIQQDAKSGKIRKIQSVGASVQVGNVLGRDKADDIDKAISGRSLGVQACNIGCLGISKGEKKDGAVIITTGVGTTQIGIGGTVMRQLTQNEKKQLQDLGILP</sequence>